<evidence type="ECO:0000313" key="3">
    <source>
        <dbReference type="Proteomes" id="UP000037035"/>
    </source>
</evidence>
<organism evidence="2 3">
    <name type="scientific">Puccinia sorghi</name>
    <dbReference type="NCBI Taxonomy" id="27349"/>
    <lineage>
        <taxon>Eukaryota</taxon>
        <taxon>Fungi</taxon>
        <taxon>Dikarya</taxon>
        <taxon>Basidiomycota</taxon>
        <taxon>Pucciniomycotina</taxon>
        <taxon>Pucciniomycetes</taxon>
        <taxon>Pucciniales</taxon>
        <taxon>Pucciniaceae</taxon>
        <taxon>Puccinia</taxon>
    </lineage>
</organism>
<feature type="compositionally biased region" description="Polar residues" evidence="1">
    <location>
        <begin position="47"/>
        <end position="65"/>
    </location>
</feature>
<feature type="region of interest" description="Disordered" evidence="1">
    <location>
        <begin position="47"/>
        <end position="68"/>
    </location>
</feature>
<feature type="region of interest" description="Disordered" evidence="1">
    <location>
        <begin position="82"/>
        <end position="113"/>
    </location>
</feature>
<dbReference type="AlphaFoldDB" id="A0A0L6VBK5"/>
<evidence type="ECO:0000256" key="1">
    <source>
        <dbReference type="SAM" id="MobiDB-lite"/>
    </source>
</evidence>
<dbReference type="STRING" id="27349.A0A0L6VBK5"/>
<accession>A0A0L6VBK5</accession>
<reference evidence="2 3" key="1">
    <citation type="submission" date="2015-08" db="EMBL/GenBank/DDBJ databases">
        <title>Next Generation Sequencing and Analysis of the Genome of Puccinia sorghi L Schw, the Causal Agent of Maize Common Rust.</title>
        <authorList>
            <person name="Rochi L."/>
            <person name="Burguener G."/>
            <person name="Darino M."/>
            <person name="Turjanski A."/>
            <person name="Kreff E."/>
            <person name="Dieguez M.J."/>
            <person name="Sacco F."/>
        </authorList>
    </citation>
    <scope>NUCLEOTIDE SEQUENCE [LARGE SCALE GENOMIC DNA]</scope>
    <source>
        <strain evidence="2 3">RO10H11247</strain>
    </source>
</reference>
<evidence type="ECO:0000313" key="2">
    <source>
        <dbReference type="EMBL" id="KNZ57500.1"/>
    </source>
</evidence>
<dbReference type="Proteomes" id="UP000037035">
    <property type="component" value="Unassembled WGS sequence"/>
</dbReference>
<dbReference type="VEuPathDB" id="FungiDB:VP01_2140g1"/>
<gene>
    <name evidence="2" type="ORF">VP01_2140g1</name>
</gene>
<sequence length="164" mass="18883">MACQGKETKYCSGILYSDTVNGVIKFMPYINNVMYLISLWDRVVPTSDQTSNTCNNEPPSLPSSSYRDESTFDAEEVDITATHEAPPNLLPFTSTSTEQNQKKKQKKTIEKKKSKTNPKDFYMKYFITKRQAEMIKRGWNLMKLKKLVDEDFSPIHNAMAESKF</sequence>
<feature type="compositionally biased region" description="Basic residues" evidence="1">
    <location>
        <begin position="102"/>
        <end position="113"/>
    </location>
</feature>
<keyword evidence="3" id="KW-1185">Reference proteome</keyword>
<protein>
    <submittedName>
        <fullName evidence="2">Uncharacterized protein</fullName>
    </submittedName>
</protein>
<name>A0A0L6VBK5_9BASI</name>
<dbReference type="EMBL" id="LAVV01006993">
    <property type="protein sequence ID" value="KNZ57500.1"/>
    <property type="molecule type" value="Genomic_DNA"/>
</dbReference>
<comment type="caution">
    <text evidence="2">The sequence shown here is derived from an EMBL/GenBank/DDBJ whole genome shotgun (WGS) entry which is preliminary data.</text>
</comment>
<proteinExistence type="predicted"/>